<comment type="caution">
    <text evidence="3">The sequence shown here is derived from an EMBL/GenBank/DDBJ whole genome shotgun (WGS) entry which is preliminary data.</text>
</comment>
<dbReference type="Gene3D" id="2.40.160.10">
    <property type="entry name" value="Porin"/>
    <property type="match status" value="1"/>
</dbReference>
<evidence type="ECO:0000256" key="2">
    <source>
        <dbReference type="SAM" id="SignalP"/>
    </source>
</evidence>
<evidence type="ECO:0008006" key="5">
    <source>
        <dbReference type="Google" id="ProtNLM"/>
    </source>
</evidence>
<dbReference type="AlphaFoldDB" id="A0A0M3AV38"/>
<feature type="coiled-coil region" evidence="1">
    <location>
        <begin position="27"/>
        <end position="54"/>
    </location>
</feature>
<gene>
    <name evidence="3" type="ORF">YP76_05475</name>
</gene>
<dbReference type="EMBL" id="LBIC01000001">
    <property type="protein sequence ID" value="KKW94067.1"/>
    <property type="molecule type" value="Genomic_DNA"/>
</dbReference>
<evidence type="ECO:0000313" key="3">
    <source>
        <dbReference type="EMBL" id="KKW94067.1"/>
    </source>
</evidence>
<dbReference type="PATRIC" id="fig|56193.3.peg.1131"/>
<sequence>MRTSPCAGILGAGGLALCLMPLPAVAQAISETEAQELRAQIATLKAQVDRLEARLGSAAPTPATPPPPVQPAAPATSIGWKGGPVFSSGSASFKVKGRIQYDAGMLMTPPSVQDRAKGYSNELRRLRLGGEGKLGGGFGYKLETELSDNGVDLVDTFITYETGKWLVTLGNHNQFQSLDELIGDTTGSVMERAAFTDAFGFERRLGLSVQYQAGPLLAQAGIFSDSADSLTNDADGPDGGDENNSYGVDGRIVFAPKWGDTQLHFALSGHWRDFQRLSETPQRYRQRAYFHSANSRFLATPRIAAKGESHYGMELAGTQGPFWWAGEAHWLRVDRPWLADPTFFGGYAEVGLFLTGETRSYKNGIFGSTRPKKSVGSGGLGAWQVALRYDYLDLNDRDIVGGTQNAYVAALVWTPIEYLRFNLNYARIDYRDAAILAGTRADYGVNVVGWRAELDF</sequence>
<proteinExistence type="predicted"/>
<name>A0A0M3AV38_9SPHN</name>
<feature type="signal peptide" evidence="2">
    <location>
        <begin position="1"/>
        <end position="26"/>
    </location>
</feature>
<keyword evidence="1" id="KW-0175">Coiled coil</keyword>
<protein>
    <recommendedName>
        <fullName evidence="5">Porin</fullName>
    </recommendedName>
</protein>
<evidence type="ECO:0000256" key="1">
    <source>
        <dbReference type="SAM" id="Coils"/>
    </source>
</evidence>
<keyword evidence="4" id="KW-1185">Reference proteome</keyword>
<dbReference type="SUPFAM" id="SSF56935">
    <property type="entry name" value="Porins"/>
    <property type="match status" value="1"/>
</dbReference>
<organism evidence="3 4">
    <name type="scientific">Sphingobium chungbukense</name>
    <dbReference type="NCBI Taxonomy" id="56193"/>
    <lineage>
        <taxon>Bacteria</taxon>
        <taxon>Pseudomonadati</taxon>
        <taxon>Pseudomonadota</taxon>
        <taxon>Alphaproteobacteria</taxon>
        <taxon>Sphingomonadales</taxon>
        <taxon>Sphingomonadaceae</taxon>
        <taxon>Sphingobium</taxon>
    </lineage>
</organism>
<reference evidence="3 4" key="1">
    <citation type="submission" date="2015-04" db="EMBL/GenBank/DDBJ databases">
        <title>Genome sequence of aromatic hydrocarbons-degrading Sphingobium chungbukense DJ77.</title>
        <authorList>
            <person name="Kim Y.-C."/>
            <person name="Chae J.-C."/>
        </authorList>
    </citation>
    <scope>NUCLEOTIDE SEQUENCE [LARGE SCALE GENOMIC DNA]</scope>
    <source>
        <strain evidence="3 4">DJ77</strain>
    </source>
</reference>
<dbReference type="Proteomes" id="UP000033874">
    <property type="component" value="Unassembled WGS sequence"/>
</dbReference>
<dbReference type="Pfam" id="PF07396">
    <property type="entry name" value="Porin_O_P"/>
    <property type="match status" value="1"/>
</dbReference>
<feature type="chain" id="PRO_5005650627" description="Porin" evidence="2">
    <location>
        <begin position="27"/>
        <end position="456"/>
    </location>
</feature>
<accession>A0A0M3AV38</accession>
<dbReference type="InterPro" id="IPR023614">
    <property type="entry name" value="Porin_dom_sf"/>
</dbReference>
<dbReference type="RefSeq" id="WP_046762500.1">
    <property type="nucleotide sequence ID" value="NZ_LBIC01000001.1"/>
</dbReference>
<dbReference type="InterPro" id="IPR010870">
    <property type="entry name" value="Porin_O/P"/>
</dbReference>
<dbReference type="STRING" id="56193.YP76_05475"/>
<keyword evidence="2" id="KW-0732">Signal</keyword>
<evidence type="ECO:0000313" key="4">
    <source>
        <dbReference type="Proteomes" id="UP000033874"/>
    </source>
</evidence>